<protein>
    <recommendedName>
        <fullName evidence="3">CCHC-type domain-containing protein</fullName>
    </recommendedName>
</protein>
<dbReference type="InterPro" id="IPR036875">
    <property type="entry name" value="Znf_CCHC_sf"/>
</dbReference>
<dbReference type="GO" id="GO:0008270">
    <property type="term" value="F:zinc ion binding"/>
    <property type="evidence" value="ECO:0007669"/>
    <property type="project" value="UniProtKB-KW"/>
</dbReference>
<evidence type="ECO:0000259" key="3">
    <source>
        <dbReference type="PROSITE" id="PS50158"/>
    </source>
</evidence>
<dbReference type="InterPro" id="IPR005162">
    <property type="entry name" value="Retrotrans_gag_dom"/>
</dbReference>
<dbReference type="Gramene" id="C.cajan_43092.t">
    <property type="protein sequence ID" value="C.cajan_43092.t.cds1"/>
    <property type="gene ID" value="C.cajan_43092"/>
</dbReference>
<feature type="compositionally biased region" description="Basic and acidic residues" evidence="2">
    <location>
        <begin position="703"/>
        <end position="726"/>
    </location>
</feature>
<keyword evidence="1" id="KW-0862">Zinc</keyword>
<dbReference type="GO" id="GO:0003676">
    <property type="term" value="F:nucleic acid binding"/>
    <property type="evidence" value="ECO:0007669"/>
    <property type="project" value="InterPro"/>
</dbReference>
<feature type="compositionally biased region" description="Basic and acidic residues" evidence="2">
    <location>
        <begin position="177"/>
        <end position="199"/>
    </location>
</feature>
<dbReference type="Gene3D" id="2.40.70.10">
    <property type="entry name" value="Acid Proteases"/>
    <property type="match status" value="1"/>
</dbReference>
<gene>
    <name evidence="4" type="ORF">KK1_044194</name>
</gene>
<keyword evidence="1" id="KW-0863">Zinc-finger</keyword>
<dbReference type="InterPro" id="IPR021109">
    <property type="entry name" value="Peptidase_aspartic_dom_sf"/>
</dbReference>
<feature type="region of interest" description="Disordered" evidence="2">
    <location>
        <begin position="177"/>
        <end position="204"/>
    </location>
</feature>
<accession>A0A151QX21</accession>
<dbReference type="SMART" id="SM00343">
    <property type="entry name" value="ZnF_C2HC"/>
    <property type="match status" value="1"/>
</dbReference>
<dbReference type="InterPro" id="IPR001878">
    <property type="entry name" value="Znf_CCHC"/>
</dbReference>
<proteinExistence type="predicted"/>
<evidence type="ECO:0000256" key="2">
    <source>
        <dbReference type="SAM" id="MobiDB-lite"/>
    </source>
</evidence>
<dbReference type="EMBL" id="KQ484512">
    <property type="protein sequence ID" value="KYP34799.1"/>
    <property type="molecule type" value="Genomic_DNA"/>
</dbReference>
<keyword evidence="5" id="KW-1185">Reference proteome</keyword>
<dbReference type="PANTHER" id="PTHR35046">
    <property type="entry name" value="ZINC KNUCKLE (CCHC-TYPE) FAMILY PROTEIN"/>
    <property type="match status" value="1"/>
</dbReference>
<keyword evidence="1" id="KW-0479">Metal-binding</keyword>
<sequence>MKVEQLFACHRVSEERKVPLATLSFQGHAMYWWTSLERERRLHNDPPIQYWNDLRSALRRRHIPSYYGRELMNKLQRLQQRDMSVELYRQQMELLMMRACIREEEATTVARFLSGLNLEIRDQVELLPYRDLNDLVQLCVRVEQQMLRKSSKRESSHSRSLRKDYLEEEKPFEKKIISEPSKELAKRKEKNKDKDKDLITPHTSTKTSDIKCFKCLGRGHIASQCPTKKVMILRGHDTYSSQEETTTSSSSESEVETKLQRSKVEPIYPYEGELLMLRRILHNQPSGTLSQRENIFHTRCNVLNNACSLIVDSGSWCNCCSTRLVKKLSLITMPHPQPYHLQWLNKDGDIVVDQQVKVKFSIGKYEDQALCDIVPMEACHILLGRPWQFEKKTVHDGLTNEISFTHKEKKFVLYPLSPQQVAEDQAQMKNKRKREKVGKSKEEEISSKVIMPKENCFITKEPMKTILFIHKDLNSYPHAATSLEEEIHKSIIFKEKESQLQDFVKEKWTSFSSTSHATSLVVPKVDSLPLCRTFPTLVVSIMHPIYGIYYLLDITYEPSRFLVTNSFHNYPTNNIIQNCLGNFLVVFSLFSRKCLGYHIGYFRQDVLVFRIKSLVCYSFSFSTFLGFSNIPSLCLGEDPIHYIRRSSIIDFFRFHERIPSRIYLSHLFVENITSNEFYYIFVGVANNHEDPRDLRSNPFQEGGADRLWPRPRNPRGDILKEPRGMG</sequence>
<organism evidence="4 5">
    <name type="scientific">Cajanus cajan</name>
    <name type="common">Pigeon pea</name>
    <name type="synonym">Cajanus indicus</name>
    <dbReference type="NCBI Taxonomy" id="3821"/>
    <lineage>
        <taxon>Eukaryota</taxon>
        <taxon>Viridiplantae</taxon>
        <taxon>Streptophyta</taxon>
        <taxon>Embryophyta</taxon>
        <taxon>Tracheophyta</taxon>
        <taxon>Spermatophyta</taxon>
        <taxon>Magnoliopsida</taxon>
        <taxon>eudicotyledons</taxon>
        <taxon>Gunneridae</taxon>
        <taxon>Pentapetalae</taxon>
        <taxon>rosids</taxon>
        <taxon>fabids</taxon>
        <taxon>Fabales</taxon>
        <taxon>Fabaceae</taxon>
        <taxon>Papilionoideae</taxon>
        <taxon>50 kb inversion clade</taxon>
        <taxon>NPAAA clade</taxon>
        <taxon>indigoferoid/millettioid clade</taxon>
        <taxon>Phaseoleae</taxon>
        <taxon>Cajanus</taxon>
    </lineage>
</organism>
<evidence type="ECO:0000313" key="4">
    <source>
        <dbReference type="EMBL" id="KYP34799.1"/>
    </source>
</evidence>
<name>A0A151QX21_CAJCA</name>
<dbReference type="AlphaFoldDB" id="A0A151QX21"/>
<dbReference type="CDD" id="cd00303">
    <property type="entry name" value="retropepsin_like"/>
    <property type="match status" value="1"/>
</dbReference>
<reference evidence="4" key="1">
    <citation type="journal article" date="2012" name="Nat. Biotechnol.">
        <title>Draft genome sequence of pigeonpea (Cajanus cajan), an orphan legume crop of resource-poor farmers.</title>
        <authorList>
            <person name="Varshney R.K."/>
            <person name="Chen W."/>
            <person name="Li Y."/>
            <person name="Bharti A.K."/>
            <person name="Saxena R.K."/>
            <person name="Schlueter J.A."/>
            <person name="Donoghue M.T."/>
            <person name="Azam S."/>
            <person name="Fan G."/>
            <person name="Whaley A.M."/>
            <person name="Farmer A.D."/>
            <person name="Sheridan J."/>
            <person name="Iwata A."/>
            <person name="Tuteja R."/>
            <person name="Penmetsa R.V."/>
            <person name="Wu W."/>
            <person name="Upadhyaya H.D."/>
            <person name="Yang S.P."/>
            <person name="Shah T."/>
            <person name="Saxena K.B."/>
            <person name="Michael T."/>
            <person name="McCombie W.R."/>
            <person name="Yang B."/>
            <person name="Zhang G."/>
            <person name="Yang H."/>
            <person name="Wang J."/>
            <person name="Spillane C."/>
            <person name="Cook D.R."/>
            <person name="May G.D."/>
            <person name="Xu X."/>
            <person name="Jackson S.A."/>
        </authorList>
    </citation>
    <scope>NUCLEOTIDE SEQUENCE [LARGE SCALE GENOMIC DNA]</scope>
</reference>
<evidence type="ECO:0000313" key="5">
    <source>
        <dbReference type="Proteomes" id="UP000075243"/>
    </source>
</evidence>
<feature type="region of interest" description="Disordered" evidence="2">
    <location>
        <begin position="693"/>
        <end position="726"/>
    </location>
</feature>
<evidence type="ECO:0000256" key="1">
    <source>
        <dbReference type="PROSITE-ProRule" id="PRU00047"/>
    </source>
</evidence>
<dbReference type="Pfam" id="PF03732">
    <property type="entry name" value="Retrotrans_gag"/>
    <property type="match status" value="1"/>
</dbReference>
<feature type="domain" description="CCHC-type" evidence="3">
    <location>
        <begin position="211"/>
        <end position="226"/>
    </location>
</feature>
<dbReference type="Proteomes" id="UP000075243">
    <property type="component" value="Unassembled WGS sequence"/>
</dbReference>
<dbReference type="PROSITE" id="PS50158">
    <property type="entry name" value="ZF_CCHC"/>
    <property type="match status" value="1"/>
</dbReference>
<dbReference type="PANTHER" id="PTHR35046:SF9">
    <property type="entry name" value="RNA-DIRECTED DNA POLYMERASE"/>
    <property type="match status" value="1"/>
</dbReference>
<dbReference type="SUPFAM" id="SSF57756">
    <property type="entry name" value="Retrovirus zinc finger-like domains"/>
    <property type="match status" value="1"/>
</dbReference>
<feature type="compositionally biased region" description="Low complexity" evidence="2">
    <location>
        <begin position="238"/>
        <end position="252"/>
    </location>
</feature>
<feature type="region of interest" description="Disordered" evidence="2">
    <location>
        <begin position="238"/>
        <end position="258"/>
    </location>
</feature>